<gene>
    <name evidence="2" type="ORF">AS156_14290</name>
</gene>
<keyword evidence="3" id="KW-1185">Reference proteome</keyword>
<dbReference type="EMBL" id="LNCU01000095">
    <property type="protein sequence ID" value="KWV50490.1"/>
    <property type="molecule type" value="Genomic_DNA"/>
</dbReference>
<dbReference type="AlphaFoldDB" id="A0A109JKA9"/>
<evidence type="ECO:0000313" key="2">
    <source>
        <dbReference type="EMBL" id="KWV50490.1"/>
    </source>
</evidence>
<name>A0A109JKA9_9BRAD</name>
<protein>
    <submittedName>
        <fullName evidence="2">Uncharacterized protein</fullName>
    </submittedName>
</protein>
<organism evidence="2 3">
    <name type="scientific">Bradyrhizobium macuxiense</name>
    <dbReference type="NCBI Taxonomy" id="1755647"/>
    <lineage>
        <taxon>Bacteria</taxon>
        <taxon>Pseudomonadati</taxon>
        <taxon>Pseudomonadota</taxon>
        <taxon>Alphaproteobacteria</taxon>
        <taxon>Hyphomicrobiales</taxon>
        <taxon>Nitrobacteraceae</taxon>
        <taxon>Bradyrhizobium</taxon>
    </lineage>
</organism>
<sequence>MFAKIHKHASRGSRRRDTDRPMSSLEQTWRAWRGLSRADRARFLSLLREAYSRERQATVAANGGTRGATVSSLGELALTGADLQRLRP</sequence>
<accession>A0A109JKA9</accession>
<feature type="region of interest" description="Disordered" evidence="1">
    <location>
        <begin position="1"/>
        <end position="25"/>
    </location>
</feature>
<proteinExistence type="predicted"/>
<reference evidence="2 3" key="1">
    <citation type="submission" date="2015-11" db="EMBL/GenBank/DDBJ databases">
        <title>Draft Genome Sequence of the Strain BR 10303 (Bradyrhizobium sp.) isolated from nodules of Centrolobium paraense.</title>
        <authorList>
            <person name="Zelli J.E."/>
            <person name="Simoes-Araujo J.L."/>
            <person name="Barauna A.C."/>
            <person name="Silva K."/>
        </authorList>
    </citation>
    <scope>NUCLEOTIDE SEQUENCE [LARGE SCALE GENOMIC DNA]</scope>
    <source>
        <strain evidence="2 3">BR 10303</strain>
    </source>
</reference>
<comment type="caution">
    <text evidence="2">The sequence shown here is derived from an EMBL/GenBank/DDBJ whole genome shotgun (WGS) entry which is preliminary data.</text>
</comment>
<dbReference type="Proteomes" id="UP000057737">
    <property type="component" value="Unassembled WGS sequence"/>
</dbReference>
<evidence type="ECO:0000256" key="1">
    <source>
        <dbReference type="SAM" id="MobiDB-lite"/>
    </source>
</evidence>
<evidence type="ECO:0000313" key="3">
    <source>
        <dbReference type="Proteomes" id="UP000057737"/>
    </source>
</evidence>
<feature type="compositionally biased region" description="Basic residues" evidence="1">
    <location>
        <begin position="1"/>
        <end position="14"/>
    </location>
</feature>